<feature type="compositionally biased region" description="Basic and acidic residues" evidence="1">
    <location>
        <begin position="1032"/>
        <end position="1055"/>
    </location>
</feature>
<evidence type="ECO:0000313" key="2">
    <source>
        <dbReference type="EMBL" id="KAK9687664.1"/>
    </source>
</evidence>
<evidence type="ECO:0000256" key="1">
    <source>
        <dbReference type="SAM" id="MobiDB-lite"/>
    </source>
</evidence>
<feature type="compositionally biased region" description="Low complexity" evidence="1">
    <location>
        <begin position="1225"/>
        <end position="1236"/>
    </location>
</feature>
<dbReference type="GO" id="GO:0003341">
    <property type="term" value="P:cilium movement"/>
    <property type="evidence" value="ECO:0007669"/>
    <property type="project" value="TreeGrafter"/>
</dbReference>
<keyword evidence="3" id="KW-1185">Reference proteome</keyword>
<dbReference type="Gene3D" id="2.60.40.10">
    <property type="entry name" value="Immunoglobulins"/>
    <property type="match status" value="7"/>
</dbReference>
<evidence type="ECO:0008006" key="4">
    <source>
        <dbReference type="Google" id="ProtNLM"/>
    </source>
</evidence>
<dbReference type="PANTHER" id="PTHR23053">
    <property type="entry name" value="DLEC1 DELETED IN LUNG AND ESOPHAGEAL CANCER 1"/>
    <property type="match status" value="1"/>
</dbReference>
<feature type="region of interest" description="Disordered" evidence="1">
    <location>
        <begin position="1483"/>
        <end position="1517"/>
    </location>
</feature>
<protein>
    <recommendedName>
        <fullName evidence="4">Hydrocephalus-inducing protein</fullName>
    </recommendedName>
</protein>
<comment type="caution">
    <text evidence="2">The sequence shown here is derived from an EMBL/GenBank/DDBJ whole genome shotgun (WGS) entry which is preliminary data.</text>
</comment>
<feature type="compositionally biased region" description="Basic residues" evidence="1">
    <location>
        <begin position="1206"/>
        <end position="1223"/>
    </location>
</feature>
<dbReference type="InterPro" id="IPR013783">
    <property type="entry name" value="Ig-like_fold"/>
</dbReference>
<sequence>MNIEFVPKSKEKKCVVWDRELLFTYLDHPHKDRIPVIGEENFPNIRIEPMAVNFGCLPNFFSTSVEIVIKNISPLPLTYQWEWARDHTEVNRIQKKATASPTLASEETSNITTISEPNIQSFNIPSSIAQQECTHEEGNALVAQRFEFELTPPIMVAPEIIEPQPTEVAVISNVERTPEYEDELQLILYQLVRCYDDDSYEKEAIQCLNSNLELCHECCEVFDLIPTYGYLGPYEVQVASMEFSPHPDCIFKALAHCHPSGGKTEVLNVLGKSSNIKFSVENNVIEFGRQLFCEICEETILITNTGIAPLEIEPFQNAQPEYELAGCLPPPNWYNVHLSKFSRDYEVHVRFFPGVTREFSQKFSVQIAYLPPYILTIHGHGVMGQIVCSLPRPSLNSEMINVLSYKAIASITIDFLKSVKSLTQIDIKWKQDIPYNVREILKNDDWVIISLNDEYPTTADIQMAIERTMADLFISANYNVLHDHSILKTSSIISNNLMAPPYVMDFENVIRETEVNYVATILNYGPEVANIRTLWAKKMSTKRGFRAKLSKNCLTVGASAELCITFNPVAKMFPTENRIISETLFILVSHGQKVPIEIKAQVTIPEITVQEKFINFNEVILGCCLRKDVALENTGFVPCSWEAKIEVEQKCTWRPAFFCKTTSGTIEVGEKIWLDLYFEPLKHGKYRGLLTIDIFENPTNIIVRLKGIGKKPVLKIPQSTIYFPSTLPYTENVEFIVTVENITTSSIEYYFPDFEENLLSEELIVNALMDYYKTNRLYVPHKKSGEPFHHRILHFYNNLLKSVRDQLTIAQGKSDTASETDGRTTSPKRRLSSGSWSSSRRVPSPALPAKDPLLTKSPEEILMLLKDQIRLLKCPMNPESDMYPEDPVGDAISDSLRKAQCDSLMDSKAGVVIIFHGAPYTDYIRAAYRAGLVLKLPVISVDKMIYNALIQPTTLAAIKVRQIIDEAFFSVASETDLKTPPDYDEYDFLQRKVELLLSGKKKKPQKKSSAKESKKEKKSSDKSSKVSGKGSKGKEKKEKKEKAEKKKDKAKKESVATESSKGSAKAKVDKRPTLIGISEELLFEIVQSQLHSFSKGVIIESLESNIIKQPLTILNMILRGVGNIQYIHCIILSVTYDDYLAQKEVEMHQSQVKLVEDKLNRINEILDMNAENYTQLSAEDTQLFKQEVLLPRKQNSVKKHEERLHRIAQKRKRKDRKKRRKSRAPTLSSSKVTVTTKEPKKTKNSNSSKKNSSKTPKNSSKSSSKKSKTSKSSKDSKKGKKGKEKKHIETGSSEEKEIKKIFANSETLIWEILHTLEYWDRRLGILIKPVPLRMPSTQSSKKSKSTKSSVSSKKTGNKSADVKKQESKEEICLKVHNPEEKEQDKEEICLKVHNPEEKEQACYEGIPCWLMRNAQKVTATKLPEQIAYYLQQTNELSEARYAIEASSAPLPTEHNILLSVLYKPRKKYEKNISNVFLIADVNVSPPNKTPPSNEAAPGKYSRKKSLRKNRPSITSADKLSLPGSIVSKLSEIKTGGKGKEQTTTEIVNKLTSRLVINAGDKYTYKITFAPKAVGTYVHTFIIELSGWSTKYHIECNGICELPSFNFDPKVVFERAASTKEDIDNSTPRTFFLDERLFDFGTILLPFGKDVKDKLMRVQTKLNLINTVLQPCETKVLLTEDRTNPSVYSVDPTLFTVLHAWRIAGMKASATHVNVAFEPKTIEFERTTLNNVVKKTTKLQNLSPVPIAWKAIESEAGEYQKIDFTFNPQVTGDIPKRQFKVIVHDGNHQTSTALCTESLTVSAEVVNIEVECPKEINFGEVKGRMKHTFNFPILSRIKYNMNLMFTDIDNSNTKSLRDLFQAEPTNVVLKFGKISSVDIIFFPKRPIDVVNMPLFHCIVTDPTTRHTALSFDITVTATAHFSKFKLCPEKEICFGHQLLGYEKTNTITLQNMGKFDFSYVIVNASKATGKKSSKKGKRDSKKSSRKSKKTKSSNTKSKSSKSKTTESKSSKSSSKGSKKGKKNKKEKKTPDKHSRSKPKPTKLNISCFTLISSTGILEPGETTLIYISSKPKKIGLFEETIVTHISECEAAYRKGIPMLLNAVGVGSKFNFNNIRDIFYNQCVVNSITDFNCPEQIGNSRIFVIQENTLYFNKVAINSTCETRIRIQSMCVVTTNLTASVDDNTTFSISPENVRVEPYKHVHFTISFTPSTIKAYECSLKICDPNSATASNGEFTIAVTGEGYIPEIAILEPKPNPDESYSLIFPPLLVGEILERTVIFENIGVIPCKVIAEICFDHKQTLSLAYSDCSNEDCLLTDKLHNSTASIACDPPVHHSLINVEPHRKICVRVLFAPNQEVAEIATLKLHVINNPFDVLNVEIKAESYQENFILTGLPTASLADQPRNILVVSRYELNLGHCTLNTLTTTRFTIKNTSTEYTYRFQFPSFDKLKFSPTIGHLQPGSSKEVLVSFFTKTPLNLLKEIMQCPVSKIEYLETDDIEPLSWDDRQNIVIWKEASAVSLTEKRSFSAEPRRLLRKSSSKIRKKSVDDITSAKRSVGSIRRASRKSITMSAAELKKLKAEPSSTSIREKKIESKPEPQHKVVPDTLRKIDLLLSVTADYCSYQCSIRELTIEDTLMFEKRSMTFNVRNTSNMPLSLNWVITMDECFPRRINVVDNTNDVGALKLVPDTLANIVKPHRLVKSALQRPIYLSGNENFLSGNCTPVQSSRSSMFSDSGNLTNRSRDSWHENDYMPFIIEPPSTIIPPQNFIEFKVTFSPIDVFQYIVHLKAHMLNLIPNDPGLNIVVNAKSLLPLYHFDILPSNYLSRRQIYKCGDVVDENTKVVEFDAVGLNMRHTRKFNVINPTGESFNFQWSPASTNNSDIALFYCNTHSGSVAKGKMAESSFTFIPEEHENKEDLSLNFQFKKSSLFSNDHTKKIIVEPMFGTLVPKSKFPITLMFKSSQTGEVDFRIKCEVERMNHPLSLIVASAVYDVEPYVTYQIGNLKYCLDSKTVNTIELKSVAET</sequence>
<dbReference type="InterPro" id="IPR033305">
    <property type="entry name" value="Hydin-like"/>
</dbReference>
<feature type="region of interest" description="Disordered" evidence="1">
    <location>
        <begin position="1334"/>
        <end position="1367"/>
    </location>
</feature>
<dbReference type="EMBL" id="JASPKY010000630">
    <property type="protein sequence ID" value="KAK9687664.1"/>
    <property type="molecule type" value="Genomic_DNA"/>
</dbReference>
<feature type="region of interest" description="Disordered" evidence="1">
    <location>
        <begin position="999"/>
        <end position="1064"/>
    </location>
</feature>
<feature type="compositionally biased region" description="Low complexity" evidence="1">
    <location>
        <begin position="1336"/>
        <end position="1359"/>
    </location>
</feature>
<gene>
    <name evidence="2" type="ORF">QE152_g36094</name>
</gene>
<reference evidence="2 3" key="1">
    <citation type="journal article" date="2024" name="BMC Genomics">
        <title>De novo assembly and annotation of Popillia japonica's genome with initial clues to its potential as an invasive pest.</title>
        <authorList>
            <person name="Cucini C."/>
            <person name="Boschi S."/>
            <person name="Funari R."/>
            <person name="Cardaioli E."/>
            <person name="Iannotti N."/>
            <person name="Marturano G."/>
            <person name="Paoli F."/>
            <person name="Bruttini M."/>
            <person name="Carapelli A."/>
            <person name="Frati F."/>
            <person name="Nardi F."/>
        </authorList>
    </citation>
    <scope>NUCLEOTIDE SEQUENCE [LARGE SCALE GENOMIC DNA]</scope>
    <source>
        <strain evidence="2">DMR45628</strain>
    </source>
</reference>
<feature type="compositionally biased region" description="Basic residues" evidence="1">
    <location>
        <begin position="1967"/>
        <end position="1990"/>
    </location>
</feature>
<feature type="compositionally biased region" description="Low complexity" evidence="1">
    <location>
        <begin position="832"/>
        <end position="844"/>
    </location>
</feature>
<evidence type="ECO:0000313" key="3">
    <source>
        <dbReference type="Proteomes" id="UP001458880"/>
    </source>
</evidence>
<feature type="compositionally biased region" description="Polar residues" evidence="1">
    <location>
        <begin position="811"/>
        <end position="825"/>
    </location>
</feature>
<dbReference type="GO" id="GO:0005930">
    <property type="term" value="C:axoneme"/>
    <property type="evidence" value="ECO:0007669"/>
    <property type="project" value="TreeGrafter"/>
</dbReference>
<proteinExistence type="predicted"/>
<dbReference type="PANTHER" id="PTHR23053:SF0">
    <property type="entry name" value="HYDROCEPHALUS-INDUCING PROTEIN HOMOLOG"/>
    <property type="match status" value="1"/>
</dbReference>
<feature type="compositionally biased region" description="Basic residues" evidence="1">
    <location>
        <begin position="1500"/>
        <end position="1510"/>
    </location>
</feature>
<dbReference type="Proteomes" id="UP001458880">
    <property type="component" value="Unassembled WGS sequence"/>
</dbReference>
<feature type="compositionally biased region" description="Basic and acidic residues" evidence="1">
    <location>
        <begin position="1009"/>
        <end position="1024"/>
    </location>
</feature>
<feature type="compositionally biased region" description="Basic residues" evidence="1">
    <location>
        <begin position="999"/>
        <end position="1008"/>
    </location>
</feature>
<feature type="compositionally biased region" description="Low complexity" evidence="1">
    <location>
        <begin position="1244"/>
        <end position="1262"/>
    </location>
</feature>
<feature type="compositionally biased region" description="Basic residues" evidence="1">
    <location>
        <begin position="2015"/>
        <end position="2026"/>
    </location>
</feature>
<dbReference type="GO" id="GO:1904158">
    <property type="term" value="P:axonemal central apparatus assembly"/>
    <property type="evidence" value="ECO:0007669"/>
    <property type="project" value="TreeGrafter"/>
</dbReference>
<feature type="compositionally biased region" description="Basic residues" evidence="1">
    <location>
        <begin position="1263"/>
        <end position="1285"/>
    </location>
</feature>
<organism evidence="2 3">
    <name type="scientific">Popillia japonica</name>
    <name type="common">Japanese beetle</name>
    <dbReference type="NCBI Taxonomy" id="7064"/>
    <lineage>
        <taxon>Eukaryota</taxon>
        <taxon>Metazoa</taxon>
        <taxon>Ecdysozoa</taxon>
        <taxon>Arthropoda</taxon>
        <taxon>Hexapoda</taxon>
        <taxon>Insecta</taxon>
        <taxon>Pterygota</taxon>
        <taxon>Neoptera</taxon>
        <taxon>Endopterygota</taxon>
        <taxon>Coleoptera</taxon>
        <taxon>Polyphaga</taxon>
        <taxon>Scarabaeiformia</taxon>
        <taxon>Scarabaeidae</taxon>
        <taxon>Rutelinae</taxon>
        <taxon>Popillia</taxon>
    </lineage>
</organism>
<feature type="region of interest" description="Disordered" evidence="1">
    <location>
        <begin position="1194"/>
        <end position="1294"/>
    </location>
</feature>
<accession>A0AAW1IEB0</accession>
<feature type="region of interest" description="Disordered" evidence="1">
    <location>
        <begin position="1967"/>
        <end position="2040"/>
    </location>
</feature>
<feature type="region of interest" description="Disordered" evidence="1">
    <location>
        <begin position="811"/>
        <end position="852"/>
    </location>
</feature>
<name>A0AAW1IEB0_POPJA</name>